<gene>
    <name evidence="7" type="primary">era</name>
    <name evidence="12" type="ORF">HNQ70_000281</name>
</gene>
<keyword evidence="6 7" id="KW-0342">GTP-binding</keyword>
<dbReference type="AlphaFoldDB" id="A0A7W8M780"/>
<evidence type="ECO:0000256" key="3">
    <source>
        <dbReference type="ARBA" id="ARBA00022517"/>
    </source>
</evidence>
<evidence type="ECO:0000256" key="8">
    <source>
        <dbReference type="PROSITE-ProRule" id="PRU01050"/>
    </source>
</evidence>
<reference evidence="12 13" key="1">
    <citation type="submission" date="2020-08" db="EMBL/GenBank/DDBJ databases">
        <title>Genomic Encyclopedia of Type Strains, Phase IV (KMG-IV): sequencing the most valuable type-strain genomes for metagenomic binning, comparative biology and taxonomic classification.</title>
        <authorList>
            <person name="Goeker M."/>
        </authorList>
    </citation>
    <scope>NUCLEOTIDE SEQUENCE [LARGE SCALE GENOMIC DNA]</scope>
    <source>
        <strain evidence="12 13">DSM 29781</strain>
    </source>
</reference>
<dbReference type="Pfam" id="PF01926">
    <property type="entry name" value="MMR_HSR1"/>
    <property type="match status" value="1"/>
</dbReference>
<keyword evidence="5 7" id="KW-0694">RNA-binding</keyword>
<evidence type="ECO:0000259" key="11">
    <source>
        <dbReference type="PROSITE" id="PS51713"/>
    </source>
</evidence>
<protein>
    <recommendedName>
        <fullName evidence="2 7">GTPase Era</fullName>
    </recommendedName>
</protein>
<feature type="domain" description="Era-type G" evidence="11">
    <location>
        <begin position="14"/>
        <end position="181"/>
    </location>
</feature>
<dbReference type="InterPro" id="IPR005225">
    <property type="entry name" value="Small_GTP-bd"/>
</dbReference>
<dbReference type="InterPro" id="IPR005662">
    <property type="entry name" value="GTPase_Era-like"/>
</dbReference>
<keyword evidence="3 7" id="KW-0690">Ribosome biogenesis</keyword>
<dbReference type="CDD" id="cd04163">
    <property type="entry name" value="Era"/>
    <property type="match status" value="1"/>
</dbReference>
<keyword evidence="4 7" id="KW-0547">Nucleotide-binding</keyword>
<evidence type="ECO:0000256" key="5">
    <source>
        <dbReference type="ARBA" id="ARBA00022884"/>
    </source>
</evidence>
<dbReference type="NCBIfam" id="TIGR00436">
    <property type="entry name" value="era"/>
    <property type="match status" value="1"/>
</dbReference>
<dbReference type="InterPro" id="IPR004044">
    <property type="entry name" value="KH_dom_type_2"/>
</dbReference>
<dbReference type="GO" id="GO:0005525">
    <property type="term" value="F:GTP binding"/>
    <property type="evidence" value="ECO:0007669"/>
    <property type="project" value="UniProtKB-UniRule"/>
</dbReference>
<dbReference type="GO" id="GO:0005886">
    <property type="term" value="C:plasma membrane"/>
    <property type="evidence" value="ECO:0007669"/>
    <property type="project" value="UniProtKB-SubCell"/>
</dbReference>
<feature type="region of interest" description="G3" evidence="8">
    <location>
        <begin position="69"/>
        <end position="72"/>
    </location>
</feature>
<keyword evidence="7" id="KW-1003">Cell membrane</keyword>
<dbReference type="FunFam" id="3.30.300.20:FF:000003">
    <property type="entry name" value="GTPase Era"/>
    <property type="match status" value="1"/>
</dbReference>
<dbReference type="NCBIfam" id="NF000908">
    <property type="entry name" value="PRK00089.1"/>
    <property type="match status" value="1"/>
</dbReference>
<dbReference type="PANTHER" id="PTHR42698:SF1">
    <property type="entry name" value="GTPASE ERA, MITOCHONDRIAL"/>
    <property type="match status" value="1"/>
</dbReference>
<dbReference type="CDD" id="cd22534">
    <property type="entry name" value="KH-II_Era"/>
    <property type="match status" value="1"/>
</dbReference>
<keyword evidence="7" id="KW-0472">Membrane</keyword>
<dbReference type="PROSITE" id="PS51713">
    <property type="entry name" value="G_ERA"/>
    <property type="match status" value="1"/>
</dbReference>
<dbReference type="GO" id="GO:0003924">
    <property type="term" value="F:GTPase activity"/>
    <property type="evidence" value="ECO:0007669"/>
    <property type="project" value="UniProtKB-UniRule"/>
</dbReference>
<dbReference type="Proteomes" id="UP000532440">
    <property type="component" value="Unassembled WGS sequence"/>
</dbReference>
<dbReference type="InterPro" id="IPR027417">
    <property type="entry name" value="P-loop_NTPase"/>
</dbReference>
<name>A0A7W8M780_9BURK</name>
<dbReference type="PROSITE" id="PS50823">
    <property type="entry name" value="KH_TYPE_2"/>
    <property type="match status" value="1"/>
</dbReference>
<keyword evidence="13" id="KW-1185">Reference proteome</keyword>
<organism evidence="12 13">
    <name type="scientific">Quisquiliibacterium transsilvanicum</name>
    <dbReference type="NCBI Taxonomy" id="1549638"/>
    <lineage>
        <taxon>Bacteria</taxon>
        <taxon>Pseudomonadati</taxon>
        <taxon>Pseudomonadota</taxon>
        <taxon>Betaproteobacteria</taxon>
        <taxon>Burkholderiales</taxon>
        <taxon>Burkholderiaceae</taxon>
        <taxon>Quisquiliibacterium</taxon>
    </lineage>
</organism>
<dbReference type="Pfam" id="PF07650">
    <property type="entry name" value="KH_2"/>
    <property type="match status" value="1"/>
</dbReference>
<comment type="caution">
    <text evidence="7">Lacks conserved residue(s) required for the propagation of feature annotation.</text>
</comment>
<dbReference type="GO" id="GO:0005829">
    <property type="term" value="C:cytosol"/>
    <property type="evidence" value="ECO:0007669"/>
    <property type="project" value="TreeGrafter"/>
</dbReference>
<feature type="region of interest" description="G5" evidence="8">
    <location>
        <begin position="160"/>
        <end position="162"/>
    </location>
</feature>
<dbReference type="InterPro" id="IPR030388">
    <property type="entry name" value="G_ERA_dom"/>
</dbReference>
<dbReference type="GO" id="GO:0043024">
    <property type="term" value="F:ribosomal small subunit binding"/>
    <property type="evidence" value="ECO:0007669"/>
    <property type="project" value="TreeGrafter"/>
</dbReference>
<comment type="function">
    <text evidence="7">An essential GTPase that binds both GDP and GTP, with rapid nucleotide exchange. Plays a role in 16S rRNA processing and 30S ribosomal subunit biogenesis and possibly also in cell cycle regulation and energy metabolism.</text>
</comment>
<evidence type="ECO:0000256" key="7">
    <source>
        <dbReference type="HAMAP-Rule" id="MF_00367"/>
    </source>
</evidence>
<feature type="domain" description="KH type-2" evidence="10">
    <location>
        <begin position="212"/>
        <end position="288"/>
    </location>
</feature>
<feature type="region of interest" description="G1" evidence="8">
    <location>
        <begin position="22"/>
        <end position="29"/>
    </location>
</feature>
<dbReference type="InterPro" id="IPR006073">
    <property type="entry name" value="GTP-bd"/>
</dbReference>
<feature type="binding site" evidence="7">
    <location>
        <begin position="130"/>
        <end position="133"/>
    </location>
    <ligand>
        <name>GTP</name>
        <dbReference type="ChEBI" id="CHEBI:37565"/>
    </ligand>
</feature>
<feature type="binding site" evidence="7">
    <location>
        <begin position="22"/>
        <end position="29"/>
    </location>
    <ligand>
        <name>GTP</name>
        <dbReference type="ChEBI" id="CHEBI:37565"/>
    </ligand>
</feature>
<dbReference type="InterPro" id="IPR009019">
    <property type="entry name" value="KH_sf_prok-type"/>
</dbReference>
<feature type="region of interest" description="G4" evidence="8">
    <location>
        <begin position="130"/>
        <end position="133"/>
    </location>
</feature>
<evidence type="ECO:0000256" key="6">
    <source>
        <dbReference type="ARBA" id="ARBA00023134"/>
    </source>
</evidence>
<evidence type="ECO:0000256" key="2">
    <source>
        <dbReference type="ARBA" id="ARBA00020484"/>
    </source>
</evidence>
<dbReference type="PANTHER" id="PTHR42698">
    <property type="entry name" value="GTPASE ERA"/>
    <property type="match status" value="1"/>
</dbReference>
<dbReference type="InterPro" id="IPR015946">
    <property type="entry name" value="KH_dom-like_a/b"/>
</dbReference>
<dbReference type="GO" id="GO:0000028">
    <property type="term" value="P:ribosomal small subunit assembly"/>
    <property type="evidence" value="ECO:0007669"/>
    <property type="project" value="TreeGrafter"/>
</dbReference>
<evidence type="ECO:0000256" key="4">
    <source>
        <dbReference type="ARBA" id="ARBA00022741"/>
    </source>
</evidence>
<dbReference type="RefSeq" id="WP_183963569.1">
    <property type="nucleotide sequence ID" value="NZ_BAABEW010000015.1"/>
</dbReference>
<evidence type="ECO:0000259" key="10">
    <source>
        <dbReference type="PROSITE" id="PS50823"/>
    </source>
</evidence>
<sequence>MTDTPDAPGAQPHRCGYVAIVGRPNVGKSTLLNRLLGQKLSITSKRPQTTRHRILGVLTRPDAQLLFFDSPGYQTRSGGALNRVLNRTSQQVAQDADVVVLVCDAAGWTAADEQLAKMLPTDRPVLLAVNKVDAVADKARLLPLVQRATNVRTFDEVVPISARTGRQVELLVDLCAARLPEGERMFEEDELTDRGERFQAAELIREKMFRLLGDELPYASTVVIEQYEELPRLRRIHATVLVERDAQKAIVLGAGGERIKRIATEARQDLERLVGVKVYLEVFVKVRSGWADSEQSLRSYGYE</sequence>
<feature type="region of interest" description="G2" evidence="8">
    <location>
        <begin position="48"/>
        <end position="52"/>
    </location>
</feature>
<evidence type="ECO:0000256" key="9">
    <source>
        <dbReference type="RuleBase" id="RU003761"/>
    </source>
</evidence>
<comment type="subcellular location">
    <subcellularLocation>
        <location evidence="7">Cytoplasm</location>
    </subcellularLocation>
    <subcellularLocation>
        <location evidence="7">Cell membrane</location>
        <topology evidence="7">Peripheral membrane protein</topology>
    </subcellularLocation>
</comment>
<dbReference type="NCBIfam" id="TIGR00231">
    <property type="entry name" value="small_GTP"/>
    <property type="match status" value="1"/>
</dbReference>
<comment type="caution">
    <text evidence="12">The sequence shown here is derived from an EMBL/GenBank/DDBJ whole genome shotgun (WGS) entry which is preliminary data.</text>
</comment>
<evidence type="ECO:0000256" key="1">
    <source>
        <dbReference type="ARBA" id="ARBA00007921"/>
    </source>
</evidence>
<dbReference type="SUPFAM" id="SSF54814">
    <property type="entry name" value="Prokaryotic type KH domain (KH-domain type II)"/>
    <property type="match status" value="1"/>
</dbReference>
<keyword evidence="7" id="KW-0699">rRNA-binding</keyword>
<comment type="similarity">
    <text evidence="1 7 8 9">Belongs to the TRAFAC class TrmE-Era-EngA-EngB-Septin-like GTPase superfamily. Era GTPase family.</text>
</comment>
<keyword evidence="7" id="KW-0963">Cytoplasm</keyword>
<evidence type="ECO:0000313" key="13">
    <source>
        <dbReference type="Proteomes" id="UP000532440"/>
    </source>
</evidence>
<dbReference type="Gene3D" id="3.30.300.20">
    <property type="match status" value="1"/>
</dbReference>
<dbReference type="GO" id="GO:0070181">
    <property type="term" value="F:small ribosomal subunit rRNA binding"/>
    <property type="evidence" value="ECO:0007669"/>
    <property type="project" value="UniProtKB-UniRule"/>
</dbReference>
<dbReference type="HAMAP" id="MF_00367">
    <property type="entry name" value="GTPase_Era"/>
    <property type="match status" value="1"/>
</dbReference>
<dbReference type="Gene3D" id="3.40.50.300">
    <property type="entry name" value="P-loop containing nucleotide triphosphate hydrolases"/>
    <property type="match status" value="1"/>
</dbReference>
<comment type="subunit">
    <text evidence="7">Monomer.</text>
</comment>
<dbReference type="SUPFAM" id="SSF52540">
    <property type="entry name" value="P-loop containing nucleoside triphosphate hydrolases"/>
    <property type="match status" value="1"/>
</dbReference>
<evidence type="ECO:0000313" key="12">
    <source>
        <dbReference type="EMBL" id="MBB5270297.1"/>
    </source>
</evidence>
<proteinExistence type="inferred from homology"/>
<accession>A0A7W8M780</accession>
<dbReference type="EMBL" id="JACHGB010000001">
    <property type="protein sequence ID" value="MBB5270297.1"/>
    <property type="molecule type" value="Genomic_DNA"/>
</dbReference>